<evidence type="ECO:0000256" key="1">
    <source>
        <dbReference type="ARBA" id="ARBA00004479"/>
    </source>
</evidence>
<evidence type="ECO:0000259" key="16">
    <source>
        <dbReference type="PROSITE" id="PS50011"/>
    </source>
</evidence>
<protein>
    <recommendedName>
        <fullName evidence="2 14">Guanylate cyclase</fullName>
        <ecNumber evidence="2 14">4.6.1.2</ecNumber>
    </recommendedName>
</protein>
<dbReference type="Pfam" id="PF00211">
    <property type="entry name" value="Guanylate_cyc"/>
    <property type="match status" value="1"/>
</dbReference>
<evidence type="ECO:0000256" key="3">
    <source>
        <dbReference type="ARBA" id="ARBA00022692"/>
    </source>
</evidence>
<evidence type="ECO:0000256" key="5">
    <source>
        <dbReference type="ARBA" id="ARBA00022741"/>
    </source>
</evidence>
<evidence type="ECO:0000256" key="8">
    <source>
        <dbReference type="ARBA" id="ARBA00023136"/>
    </source>
</evidence>
<dbReference type="InterPro" id="IPR001054">
    <property type="entry name" value="A/G_cyclase"/>
</dbReference>
<dbReference type="CDD" id="cd07302">
    <property type="entry name" value="CHD"/>
    <property type="match status" value="1"/>
</dbReference>
<dbReference type="GO" id="GO:0001653">
    <property type="term" value="F:peptide receptor activity"/>
    <property type="evidence" value="ECO:0007669"/>
    <property type="project" value="TreeGrafter"/>
</dbReference>
<keyword evidence="3" id="KW-0812">Transmembrane</keyword>
<evidence type="ECO:0000256" key="13">
    <source>
        <dbReference type="RuleBase" id="RU000405"/>
    </source>
</evidence>
<evidence type="ECO:0000256" key="14">
    <source>
        <dbReference type="RuleBase" id="RU003431"/>
    </source>
</evidence>
<name>S4RVR1_PETMA</name>
<dbReference type="GO" id="GO:0004383">
    <property type="term" value="F:guanylate cyclase activity"/>
    <property type="evidence" value="ECO:0007669"/>
    <property type="project" value="UniProtKB-EC"/>
</dbReference>
<dbReference type="GO" id="GO:0005525">
    <property type="term" value="F:GTP binding"/>
    <property type="evidence" value="ECO:0007669"/>
    <property type="project" value="UniProtKB-KW"/>
</dbReference>
<feature type="coiled-coil region" evidence="15">
    <location>
        <begin position="262"/>
        <end position="289"/>
    </location>
</feature>
<comment type="similarity">
    <text evidence="13">Belongs to the adenylyl cyclase class-4/guanylyl cyclase family.</text>
</comment>
<feature type="domain" description="Protein kinase" evidence="16">
    <location>
        <begin position="1"/>
        <end position="247"/>
    </location>
</feature>
<keyword evidence="11 13" id="KW-0456">Lyase</keyword>
<dbReference type="PROSITE" id="PS00452">
    <property type="entry name" value="GUANYLATE_CYCLASE_1"/>
    <property type="match status" value="1"/>
</dbReference>
<keyword evidence="9" id="KW-0675">Receptor</keyword>
<dbReference type="InterPro" id="IPR011009">
    <property type="entry name" value="Kinase-like_dom_sf"/>
</dbReference>
<dbReference type="GO" id="GO:0005524">
    <property type="term" value="F:ATP binding"/>
    <property type="evidence" value="ECO:0007669"/>
    <property type="project" value="InterPro"/>
</dbReference>
<dbReference type="GO" id="GO:0004672">
    <property type="term" value="F:protein kinase activity"/>
    <property type="evidence" value="ECO:0007669"/>
    <property type="project" value="InterPro"/>
</dbReference>
<accession>S4RVR1</accession>
<keyword evidence="8" id="KW-0472">Membrane</keyword>
<reference evidence="18" key="1">
    <citation type="submission" date="2025-08" db="UniProtKB">
        <authorList>
            <consortium name="Ensembl"/>
        </authorList>
    </citation>
    <scope>IDENTIFICATION</scope>
</reference>
<keyword evidence="10" id="KW-0325">Glycoprotein</keyword>
<evidence type="ECO:0000256" key="11">
    <source>
        <dbReference type="ARBA" id="ARBA00023239"/>
    </source>
</evidence>
<dbReference type="Gene3D" id="1.10.510.10">
    <property type="entry name" value="Transferase(Phosphotransferase) domain 1"/>
    <property type="match status" value="1"/>
</dbReference>
<dbReference type="Gene3D" id="6.10.250.780">
    <property type="match status" value="1"/>
</dbReference>
<dbReference type="CDD" id="cd14042">
    <property type="entry name" value="PK_GC-A_B"/>
    <property type="match status" value="1"/>
</dbReference>
<proteinExistence type="inferred from homology"/>
<dbReference type="GeneTree" id="ENSGT00940000156223"/>
<organism evidence="18">
    <name type="scientific">Petromyzon marinus</name>
    <name type="common">Sea lamprey</name>
    <dbReference type="NCBI Taxonomy" id="7757"/>
    <lineage>
        <taxon>Eukaryota</taxon>
        <taxon>Metazoa</taxon>
        <taxon>Chordata</taxon>
        <taxon>Craniata</taxon>
        <taxon>Vertebrata</taxon>
        <taxon>Cyclostomata</taxon>
        <taxon>Hyperoartia</taxon>
        <taxon>Petromyzontiformes</taxon>
        <taxon>Petromyzontidae</taxon>
        <taxon>Petromyzon</taxon>
    </lineage>
</organism>
<dbReference type="PROSITE" id="PS50125">
    <property type="entry name" value="GUANYLATE_CYCLASE_2"/>
    <property type="match status" value="1"/>
</dbReference>
<dbReference type="SUPFAM" id="SSF56112">
    <property type="entry name" value="Protein kinase-like (PK-like)"/>
    <property type="match status" value="1"/>
</dbReference>
<dbReference type="STRING" id="7757.ENSPMAP00000009301"/>
<keyword evidence="15" id="KW-0175">Coiled coil</keyword>
<dbReference type="InterPro" id="IPR000719">
    <property type="entry name" value="Prot_kinase_dom"/>
</dbReference>
<dbReference type="FunFam" id="3.30.70.1230:FF:000004">
    <property type="entry name" value="Guanylate cyclase"/>
    <property type="match status" value="1"/>
</dbReference>
<dbReference type="SUPFAM" id="SSF55073">
    <property type="entry name" value="Nucleotide cyclase"/>
    <property type="match status" value="1"/>
</dbReference>
<keyword evidence="7" id="KW-0342">GTP-binding</keyword>
<evidence type="ECO:0000256" key="2">
    <source>
        <dbReference type="ARBA" id="ARBA00012202"/>
    </source>
</evidence>
<sequence length="506" mass="57042">QGNLVEIPFINRKKIELTRQMLFELKHMRDVQNEHLTRFVGACIDVPNICIITEYCPRGSLQDILENESISLDWMFRYSLMHDIVKGMLYLHSSVIGSHGNLKSSNCVVDSRFVLKITDYGLSSVRAHSKADSSANYFEKRLWTAPELLRLEEVAPRGTQKGDVYSFAIILQEIALRSGPFYLEANHLTAKEIVQRVKLGEWPYLRPTVDPGGHSEELGHLMQRCWAEESTERPDFHQIKILLQKFSSQDDGPESPPAFTILDNLLSRMEQYANNLEELVEERTQAYLEEKGKAEALLYQILPHSVAEQLKRGETVPAEAFDSVTIYLSDIVGFTAMSAQSTPMQVVAFLNDLYTCFDAIIDNFDVYKVETIGDAYMVVSGLPVHNGTRHAIEVARMALALLSAVRCFHIRHRPAQRLLLRIGIHTGPVCAGVVGLKMPRYCLFGDTVNTASRMEAKGEAHRIHLSSTTKAILDEYGGFVVQLHGDVDIKGKGTMRTYWLLGENPT</sequence>
<dbReference type="GO" id="GO:0005886">
    <property type="term" value="C:plasma membrane"/>
    <property type="evidence" value="ECO:0007669"/>
    <property type="project" value="TreeGrafter"/>
</dbReference>
<evidence type="ECO:0000256" key="10">
    <source>
        <dbReference type="ARBA" id="ARBA00023180"/>
    </source>
</evidence>
<dbReference type="FunFam" id="1.10.510.10:FF:000371">
    <property type="entry name" value="Guanylate cyclase"/>
    <property type="match status" value="1"/>
</dbReference>
<comment type="subcellular location">
    <subcellularLocation>
        <location evidence="1">Membrane</location>
        <topology evidence="1">Single-pass type I membrane protein</topology>
    </subcellularLocation>
</comment>
<keyword evidence="5" id="KW-0547">Nucleotide-binding</keyword>
<dbReference type="SMART" id="SM00044">
    <property type="entry name" value="CYCc"/>
    <property type="match status" value="1"/>
</dbReference>
<evidence type="ECO:0000256" key="12">
    <source>
        <dbReference type="ARBA" id="ARBA00023293"/>
    </source>
</evidence>
<evidence type="ECO:0000313" key="18">
    <source>
        <dbReference type="Ensembl" id="ENSPMAP00000009301.1"/>
    </source>
</evidence>
<evidence type="ECO:0000256" key="15">
    <source>
        <dbReference type="SAM" id="Coils"/>
    </source>
</evidence>
<dbReference type="PANTHER" id="PTHR11920">
    <property type="entry name" value="GUANYLYL CYCLASE"/>
    <property type="match status" value="1"/>
</dbReference>
<evidence type="ECO:0000256" key="6">
    <source>
        <dbReference type="ARBA" id="ARBA00022989"/>
    </source>
</evidence>
<feature type="domain" description="Guanylate cyclase" evidence="17">
    <location>
        <begin position="325"/>
        <end position="455"/>
    </location>
</feature>
<evidence type="ECO:0000256" key="4">
    <source>
        <dbReference type="ARBA" id="ARBA00022729"/>
    </source>
</evidence>
<dbReference type="AlphaFoldDB" id="S4RVR1"/>
<dbReference type="GO" id="GO:0004016">
    <property type="term" value="F:adenylate cyclase activity"/>
    <property type="evidence" value="ECO:0007669"/>
    <property type="project" value="TreeGrafter"/>
</dbReference>
<dbReference type="InterPro" id="IPR001245">
    <property type="entry name" value="Ser-Thr/Tyr_kinase_cat_dom"/>
</dbReference>
<keyword evidence="4" id="KW-0732">Signal</keyword>
<dbReference type="PROSITE" id="PS50011">
    <property type="entry name" value="PROTEIN_KINASE_DOM"/>
    <property type="match status" value="1"/>
</dbReference>
<keyword evidence="12 14" id="KW-0141">cGMP biosynthesis</keyword>
<dbReference type="OMA" id="HAINIDW"/>
<dbReference type="InterPro" id="IPR050401">
    <property type="entry name" value="Cyclic_nucleotide_synthase"/>
</dbReference>
<dbReference type="HOGENOM" id="CLU_001072_11_2_1"/>
<dbReference type="GO" id="GO:0007168">
    <property type="term" value="P:receptor guanylyl cyclase signaling pathway"/>
    <property type="evidence" value="ECO:0007669"/>
    <property type="project" value="TreeGrafter"/>
</dbReference>
<reference evidence="18" key="2">
    <citation type="submission" date="2025-09" db="UniProtKB">
        <authorList>
            <consortium name="Ensembl"/>
        </authorList>
    </citation>
    <scope>IDENTIFICATION</scope>
</reference>
<evidence type="ECO:0000259" key="17">
    <source>
        <dbReference type="PROSITE" id="PS50125"/>
    </source>
</evidence>
<dbReference type="EC" id="4.6.1.2" evidence="2 14"/>
<dbReference type="PANTHER" id="PTHR11920:SF300">
    <property type="entry name" value="ATRIAL NATRIURETIC PEPTIDE RECEPTOR 1"/>
    <property type="match status" value="1"/>
</dbReference>
<evidence type="ECO:0000256" key="7">
    <source>
        <dbReference type="ARBA" id="ARBA00023134"/>
    </source>
</evidence>
<dbReference type="Ensembl" id="ENSPMAT00000009341.1">
    <property type="protein sequence ID" value="ENSPMAP00000009301.1"/>
    <property type="gene ID" value="ENSPMAG00000008445.1"/>
</dbReference>
<dbReference type="InterPro" id="IPR029787">
    <property type="entry name" value="Nucleotide_cyclase"/>
</dbReference>
<dbReference type="Gene3D" id="3.30.70.1230">
    <property type="entry name" value="Nucleotide cyclase"/>
    <property type="match status" value="1"/>
</dbReference>
<dbReference type="GO" id="GO:0035556">
    <property type="term" value="P:intracellular signal transduction"/>
    <property type="evidence" value="ECO:0007669"/>
    <property type="project" value="InterPro"/>
</dbReference>
<comment type="catalytic activity">
    <reaction evidence="14">
        <text>GTP = 3',5'-cyclic GMP + diphosphate</text>
        <dbReference type="Rhea" id="RHEA:13665"/>
        <dbReference type="ChEBI" id="CHEBI:33019"/>
        <dbReference type="ChEBI" id="CHEBI:37565"/>
        <dbReference type="ChEBI" id="CHEBI:57746"/>
        <dbReference type="EC" id="4.6.1.2"/>
    </reaction>
</comment>
<dbReference type="Pfam" id="PF07714">
    <property type="entry name" value="PK_Tyr_Ser-Thr"/>
    <property type="match status" value="1"/>
</dbReference>
<evidence type="ECO:0000256" key="9">
    <source>
        <dbReference type="ARBA" id="ARBA00023170"/>
    </source>
</evidence>
<dbReference type="InterPro" id="IPR018297">
    <property type="entry name" value="A/G_cyclase_CS"/>
</dbReference>
<keyword evidence="6" id="KW-1133">Transmembrane helix</keyword>